<reference evidence="23" key="3">
    <citation type="journal article" date="2020" name="Curr. Biol.">
        <title>Chromatin organization in early land plants reveals an ancestral association between H3K27me3, transposons, and constitutive heterochromatin.</title>
        <authorList>
            <person name="Montgomery S.A."/>
            <person name="Tanizawa Y."/>
            <person name="Galik B."/>
            <person name="Wang N."/>
            <person name="Ito T."/>
            <person name="Mochizuki T."/>
            <person name="Akimcheva S."/>
            <person name="Bowman J.L."/>
            <person name="Cognat V."/>
            <person name="Marechal-Drouard L."/>
            <person name="Ekker H."/>
            <person name="Hong S.F."/>
            <person name="Kohchi T."/>
            <person name="Lin S.S."/>
            <person name="Liu L.D."/>
            <person name="Nakamura Y."/>
            <person name="Valeeva L.R."/>
            <person name="Shakirov E.V."/>
            <person name="Shippen D.E."/>
            <person name="Wei W.L."/>
            <person name="Yagura M."/>
            <person name="Yamaoka S."/>
            <person name="Yamato K.T."/>
            <person name="Liu C."/>
            <person name="Berger F."/>
        </authorList>
    </citation>
    <scope>NUCLEOTIDE SEQUENCE [LARGE SCALE GENOMIC DNA]</scope>
    <source>
        <strain evidence="23">Tak-1</strain>
    </source>
</reference>
<feature type="binding site" evidence="15">
    <location>
        <position position="102"/>
    </location>
    <ligand>
        <name>Ca(2+)</name>
        <dbReference type="ChEBI" id="CHEBI:29108"/>
        <label>1</label>
    </ligand>
</feature>
<keyword evidence="6 15" id="KW-0479">Metal-binding</keyword>
<feature type="site" description="Transition state stabilizer" evidence="16">
    <location>
        <position position="76"/>
    </location>
</feature>
<feature type="binding site" evidence="15">
    <location>
        <position position="84"/>
    </location>
    <ligand>
        <name>Ca(2+)</name>
        <dbReference type="ChEBI" id="CHEBI:29108"/>
        <label>1</label>
    </ligand>
</feature>
<dbReference type="Gene3D" id="1.10.420.10">
    <property type="entry name" value="Peroxidase, domain 2"/>
    <property type="match status" value="1"/>
</dbReference>
<evidence type="ECO:0000313" key="22">
    <source>
        <dbReference type="Proteomes" id="UP000077202"/>
    </source>
</evidence>
<feature type="binding site" evidence="14">
    <location>
        <position position="177"/>
    </location>
    <ligand>
        <name>substrate</name>
    </ligand>
</feature>
<dbReference type="AlphaFoldDB" id="A0A176VXC1"/>
<evidence type="ECO:0000256" key="14">
    <source>
        <dbReference type="PIRSR" id="PIRSR600823-2"/>
    </source>
</evidence>
<feature type="binding site" evidence="15">
    <location>
        <position position="90"/>
    </location>
    <ligand>
        <name>Ca(2+)</name>
        <dbReference type="ChEBI" id="CHEBI:29108"/>
        <label>1</label>
    </ligand>
</feature>
<evidence type="ECO:0000256" key="10">
    <source>
        <dbReference type="ARBA" id="ARBA00023157"/>
    </source>
</evidence>
<evidence type="ECO:0000256" key="3">
    <source>
        <dbReference type="ARBA" id="ARBA00012313"/>
    </source>
</evidence>
<dbReference type="InterPro" id="IPR019793">
    <property type="entry name" value="Peroxidases_heam-ligand_BS"/>
</dbReference>
<feature type="disulfide bond" evidence="17">
    <location>
        <begin position="214"/>
        <end position="246"/>
    </location>
</feature>
<protein>
    <recommendedName>
        <fullName evidence="3 18">Peroxidase</fullName>
        <ecNumber evidence="3 18">1.11.1.7</ecNumber>
    </recommendedName>
</protein>
<dbReference type="FunFam" id="1.10.520.10:FF:000001">
    <property type="entry name" value="Peroxidase"/>
    <property type="match status" value="1"/>
</dbReference>
<evidence type="ECO:0000313" key="21">
    <source>
        <dbReference type="EMBL" id="OAE25469.1"/>
    </source>
</evidence>
<feature type="binding site" evidence="15">
    <location>
        <position position="261"/>
    </location>
    <ligand>
        <name>Ca(2+)</name>
        <dbReference type="ChEBI" id="CHEBI:29108"/>
        <label>2</label>
    </ligand>
</feature>
<dbReference type="InterPro" id="IPR019794">
    <property type="entry name" value="Peroxidases_AS"/>
</dbReference>
<evidence type="ECO:0000313" key="20">
    <source>
        <dbReference type="EMBL" id="BBN16792.1"/>
    </source>
</evidence>
<keyword evidence="18" id="KW-0964">Secreted</keyword>
<evidence type="ECO:0000256" key="12">
    <source>
        <dbReference type="ARBA" id="ARBA00023324"/>
    </source>
</evidence>
<keyword evidence="8 18" id="KW-0560">Oxidoreductase</keyword>
<dbReference type="GO" id="GO:0042744">
    <property type="term" value="P:hydrogen peroxide catabolic process"/>
    <property type="evidence" value="ECO:0007669"/>
    <property type="project" value="UniProtKB-KW"/>
</dbReference>
<evidence type="ECO:0000256" key="9">
    <source>
        <dbReference type="ARBA" id="ARBA00023004"/>
    </source>
</evidence>
<feature type="active site" description="Proton acceptor" evidence="13">
    <location>
        <position position="80"/>
    </location>
</feature>
<gene>
    <name evidence="21" type="ORF">AXG93_3698s1040</name>
    <name evidence="20" type="ORF">Mp_7g09310</name>
</gene>
<evidence type="ECO:0000256" key="7">
    <source>
        <dbReference type="ARBA" id="ARBA00022837"/>
    </source>
</evidence>
<evidence type="ECO:0000256" key="6">
    <source>
        <dbReference type="ARBA" id="ARBA00022723"/>
    </source>
</evidence>
<feature type="disulfide bond" evidence="17">
    <location>
        <begin position="49"/>
        <end position="129"/>
    </location>
</feature>
<evidence type="ECO:0000256" key="16">
    <source>
        <dbReference type="PIRSR" id="PIRSR600823-4"/>
    </source>
</evidence>
<feature type="disulfide bond" evidence="17">
    <location>
        <begin position="82"/>
        <end position="87"/>
    </location>
</feature>
<organism evidence="21 22">
    <name type="scientific">Marchantia polymorpha subsp. ruderalis</name>
    <dbReference type="NCBI Taxonomy" id="1480154"/>
    <lineage>
        <taxon>Eukaryota</taxon>
        <taxon>Viridiplantae</taxon>
        <taxon>Streptophyta</taxon>
        <taxon>Embryophyta</taxon>
        <taxon>Marchantiophyta</taxon>
        <taxon>Marchantiopsida</taxon>
        <taxon>Marchantiidae</taxon>
        <taxon>Marchantiales</taxon>
        <taxon>Marchantiaceae</taxon>
        <taxon>Marchantia</taxon>
    </lineage>
</organism>
<sequence>MTLFRRDCQALSVLLGLWLCTLARATSVGDISPQWVKGSLSIKFYEQTCPQLDGIVKAAVTQALNTDLTLAGSLVRMAFHDCFVRGCDASLLLDSTPAQQAEKTAGPNQNSLRGFNVYDAIKNAVETVCPGVVSCADIIALVARDSVVATGGPTWPIYLGRRDGIVSSQQEANSQIPAATLGYSQLMAAFANVGLSQHDLVTLSGAHTLGRAQCFLFSNRLYNFTGQGDTDPTIDATFAAQLKAACPPNSPTASFVPLDSTQNIFDRNYYTDVLAGRGVFQSDAALLTARYPLSIITAISQDPTNFFKDFPVSMNRMLAIGVLTGTQGEIRKKCNVVNS</sequence>
<keyword evidence="11" id="KW-0325">Glycoprotein</keyword>
<feature type="domain" description="Plant heme peroxidase family profile" evidence="19">
    <location>
        <begin position="39"/>
        <end position="338"/>
    </location>
</feature>
<keyword evidence="7 15" id="KW-0106">Calcium</keyword>
<dbReference type="CDD" id="cd00693">
    <property type="entry name" value="secretory_peroxidase"/>
    <property type="match status" value="1"/>
</dbReference>
<evidence type="ECO:0000256" key="18">
    <source>
        <dbReference type="RuleBase" id="RU362060"/>
    </source>
</evidence>
<feature type="binding site" evidence="15">
    <location>
        <position position="81"/>
    </location>
    <ligand>
        <name>Ca(2+)</name>
        <dbReference type="ChEBI" id="CHEBI:29108"/>
        <label>1</label>
    </ligand>
</feature>
<feature type="binding site" evidence="15">
    <location>
        <position position="208"/>
    </location>
    <ligand>
        <name>Ca(2+)</name>
        <dbReference type="ChEBI" id="CHEBI:29108"/>
        <label>2</label>
    </ligand>
</feature>
<dbReference type="Gene3D" id="1.10.520.10">
    <property type="match status" value="1"/>
</dbReference>
<evidence type="ECO:0000313" key="23">
    <source>
        <dbReference type="Proteomes" id="UP001162541"/>
    </source>
</evidence>
<keyword evidence="5 18" id="KW-0349">Heme</keyword>
<feature type="binding site" evidence="15">
    <location>
        <position position="266"/>
    </location>
    <ligand>
        <name>Ca(2+)</name>
        <dbReference type="ChEBI" id="CHEBI:29108"/>
        <label>2</label>
    </ligand>
</feature>
<reference evidence="20" key="2">
    <citation type="journal article" date="2019" name="Curr. Biol.">
        <title>Chromatin organization in early land plants reveals an ancestral association between H3K27me3, transposons, and constitutive heterochromatin.</title>
        <authorList>
            <person name="Montgomery S.A."/>
            <person name="Tanizawa Y."/>
            <person name="Galik B."/>
            <person name="Wang N."/>
            <person name="Ito T."/>
            <person name="Mochizuki T."/>
            <person name="Akimcheva S."/>
            <person name="Bowman J."/>
            <person name="Cognat V."/>
            <person name="Drouard L."/>
            <person name="Ekker H."/>
            <person name="Houng S."/>
            <person name="Kohchi T."/>
            <person name="Lin S."/>
            <person name="Liu L.D."/>
            <person name="Nakamura Y."/>
            <person name="Valeeva L.R."/>
            <person name="Shakirov E.V."/>
            <person name="Shippen D.E."/>
            <person name="Wei W."/>
            <person name="Yagura M."/>
            <person name="Yamaoka S."/>
            <person name="Yamato K.T."/>
            <person name="Liu C."/>
            <person name="Berger F."/>
        </authorList>
    </citation>
    <scope>NUCLEOTIDE SEQUENCE [LARGE SCALE GENOMIC DNA]</scope>
    <source>
        <strain evidence="20">Tak-1</strain>
    </source>
</reference>
<dbReference type="Proteomes" id="UP001162541">
    <property type="component" value="Chromosome 7"/>
</dbReference>
<feature type="chain" id="PRO_5042304641" description="Peroxidase" evidence="18">
    <location>
        <begin position="26"/>
        <end position="339"/>
    </location>
</feature>
<evidence type="ECO:0000256" key="15">
    <source>
        <dbReference type="PIRSR" id="PIRSR600823-3"/>
    </source>
</evidence>
<accession>A0A176VXC1</accession>
<dbReference type="PROSITE" id="PS00435">
    <property type="entry name" value="PEROXIDASE_1"/>
    <property type="match status" value="1"/>
</dbReference>
<evidence type="ECO:0000256" key="1">
    <source>
        <dbReference type="ARBA" id="ARBA00000189"/>
    </source>
</evidence>
<dbReference type="Pfam" id="PF00141">
    <property type="entry name" value="peroxidase"/>
    <property type="match status" value="1"/>
</dbReference>
<evidence type="ECO:0000256" key="17">
    <source>
        <dbReference type="PIRSR" id="PIRSR600823-5"/>
    </source>
</evidence>
<dbReference type="InterPro" id="IPR000823">
    <property type="entry name" value="Peroxidase_pln"/>
</dbReference>
<comment type="cofactor">
    <cofactor evidence="15 18">
        <name>Ca(2+)</name>
        <dbReference type="ChEBI" id="CHEBI:29108"/>
    </cofactor>
    <text evidence="15 18">Binds 2 calcium ions per subunit.</text>
</comment>
<dbReference type="PROSITE" id="PS50873">
    <property type="entry name" value="PEROXIDASE_4"/>
    <property type="match status" value="1"/>
</dbReference>
<keyword evidence="18" id="KW-0732">Signal</keyword>
<dbReference type="GO" id="GO:0140825">
    <property type="term" value="F:lactoperoxidase activity"/>
    <property type="evidence" value="ECO:0007669"/>
    <property type="project" value="UniProtKB-EC"/>
</dbReference>
<comment type="similarity">
    <text evidence="2">Belongs to the peroxidase family. Ascorbate peroxidase subfamily.</text>
</comment>
<name>A0A176VXC1_MARPO</name>
<reference evidence="21 22" key="1">
    <citation type="submission" date="2016-03" db="EMBL/GenBank/DDBJ databases">
        <title>Mechanisms controlling the formation of the plant cell surface in tip-growing cells are functionally conserved among land plants.</title>
        <authorList>
            <person name="Honkanen S."/>
            <person name="Jones V.A."/>
            <person name="Morieri G."/>
            <person name="Champion C."/>
            <person name="Hetherington A.J."/>
            <person name="Kelly S."/>
            <person name="Saint-Marcoux D."/>
            <person name="Proust H."/>
            <person name="Prescott H."/>
            <person name="Dolan L."/>
        </authorList>
    </citation>
    <scope>NUCLEOTIDE SEQUENCE [LARGE SCALE GENOMIC DNA]</scope>
    <source>
        <strain evidence="22">cv. Tak-1 and cv. Tak-2</strain>
        <tissue evidence="21">Whole gametophyte</tissue>
    </source>
</reference>
<dbReference type="GO" id="GO:0046872">
    <property type="term" value="F:metal ion binding"/>
    <property type="evidence" value="ECO:0007669"/>
    <property type="project" value="UniProtKB-UniRule"/>
</dbReference>
<dbReference type="SUPFAM" id="SSF48113">
    <property type="entry name" value="Heme-dependent peroxidases"/>
    <property type="match status" value="1"/>
</dbReference>
<dbReference type="GO" id="GO:0020037">
    <property type="term" value="F:heme binding"/>
    <property type="evidence" value="ECO:0007669"/>
    <property type="project" value="UniProtKB-UniRule"/>
</dbReference>
<comment type="cofactor">
    <cofactor evidence="15 18">
        <name>heme b</name>
        <dbReference type="ChEBI" id="CHEBI:60344"/>
    </cofactor>
    <text evidence="15 18">Binds 1 heme b (iron(II)-protoporphyrin IX) group per subunit.</text>
</comment>
<comment type="similarity">
    <text evidence="18">Belongs to the peroxidase family. Classical plant (class III) peroxidase subfamily.</text>
</comment>
<dbReference type="PANTHER" id="PTHR31388:SF5">
    <property type="entry name" value="PEROXIDASE"/>
    <property type="match status" value="1"/>
</dbReference>
<dbReference type="GO" id="GO:0005576">
    <property type="term" value="C:extracellular region"/>
    <property type="evidence" value="ECO:0007669"/>
    <property type="project" value="UniProtKB-SubCell"/>
</dbReference>
<proteinExistence type="inferred from homology"/>
<comment type="catalytic activity">
    <reaction evidence="1 18">
        <text>2 a phenolic donor + H2O2 = 2 a phenolic radical donor + 2 H2O</text>
        <dbReference type="Rhea" id="RHEA:56136"/>
        <dbReference type="ChEBI" id="CHEBI:15377"/>
        <dbReference type="ChEBI" id="CHEBI:16240"/>
        <dbReference type="ChEBI" id="CHEBI:139520"/>
        <dbReference type="ChEBI" id="CHEBI:139521"/>
        <dbReference type="EC" id="1.11.1.7"/>
    </reaction>
</comment>
<keyword evidence="22" id="KW-1185">Reference proteome</keyword>
<dbReference type="GO" id="GO:0006979">
    <property type="term" value="P:response to oxidative stress"/>
    <property type="evidence" value="ECO:0007669"/>
    <property type="project" value="UniProtKB-UniRule"/>
</dbReference>
<dbReference type="InterPro" id="IPR002016">
    <property type="entry name" value="Haem_peroxidase"/>
</dbReference>
<dbReference type="FunFam" id="1.10.420.10:FF:000001">
    <property type="entry name" value="Peroxidase"/>
    <property type="match status" value="1"/>
</dbReference>
<dbReference type="EMBL" id="LVLJ01002330">
    <property type="protein sequence ID" value="OAE25469.1"/>
    <property type="molecule type" value="Genomic_DNA"/>
</dbReference>
<evidence type="ECO:0000256" key="8">
    <source>
        <dbReference type="ARBA" id="ARBA00023002"/>
    </source>
</evidence>
<dbReference type="EC" id="1.11.1.7" evidence="3 18"/>
<evidence type="ECO:0000256" key="2">
    <source>
        <dbReference type="ARBA" id="ARBA00006873"/>
    </source>
</evidence>
<feature type="binding site" evidence="15">
    <location>
        <position position="88"/>
    </location>
    <ligand>
        <name>Ca(2+)</name>
        <dbReference type="ChEBI" id="CHEBI:29108"/>
        <label>1</label>
    </ligand>
</feature>
<evidence type="ECO:0000256" key="13">
    <source>
        <dbReference type="PIRSR" id="PIRSR600823-1"/>
    </source>
</evidence>
<feature type="signal peptide" evidence="18">
    <location>
        <begin position="1"/>
        <end position="25"/>
    </location>
</feature>
<keyword evidence="9 15" id="KW-0408">Iron</keyword>
<evidence type="ECO:0000256" key="5">
    <source>
        <dbReference type="ARBA" id="ARBA00022617"/>
    </source>
</evidence>
<dbReference type="EMBL" id="AP019872">
    <property type="protein sequence ID" value="BBN16793.1"/>
    <property type="molecule type" value="Genomic_DNA"/>
</dbReference>
<keyword evidence="12 18" id="KW-0376">Hydrogen peroxide</keyword>
<dbReference type="InterPro" id="IPR033905">
    <property type="entry name" value="Secretory_peroxidase"/>
</dbReference>
<keyword evidence="4 18" id="KW-0575">Peroxidase</keyword>
<dbReference type="InterPro" id="IPR010255">
    <property type="entry name" value="Haem_peroxidase_sf"/>
</dbReference>
<comment type="function">
    <text evidence="18">Removal of H(2)O(2), oxidation of toxic reductants, biosynthesis and degradation of lignin, suberization, auxin catabolism, response to environmental stresses such as wounding, pathogen attack and oxidative stress.</text>
</comment>
<comment type="subcellular location">
    <subcellularLocation>
        <location evidence="18">Secreted</location>
    </subcellularLocation>
</comment>
<dbReference type="Proteomes" id="UP000077202">
    <property type="component" value="Unassembled WGS sequence"/>
</dbReference>
<dbReference type="PROSITE" id="PS00436">
    <property type="entry name" value="PEROXIDASE_2"/>
    <property type="match status" value="1"/>
</dbReference>
<keyword evidence="10 17" id="KW-1015">Disulfide bond</keyword>
<evidence type="ECO:0000256" key="4">
    <source>
        <dbReference type="ARBA" id="ARBA00022559"/>
    </source>
</evidence>
<dbReference type="PANTHER" id="PTHR31388">
    <property type="entry name" value="PEROXIDASE 72-RELATED"/>
    <property type="match status" value="1"/>
</dbReference>
<feature type="binding site" evidence="15">
    <location>
        <position position="259"/>
    </location>
    <ligand>
        <name>Ca(2+)</name>
        <dbReference type="ChEBI" id="CHEBI:29108"/>
        <label>2</label>
    </ligand>
</feature>
<feature type="binding site" evidence="15">
    <location>
        <position position="86"/>
    </location>
    <ligand>
        <name>Ca(2+)</name>
        <dbReference type="ChEBI" id="CHEBI:29108"/>
        <label>1</label>
    </ligand>
</feature>
<feature type="disulfide bond" evidence="17">
    <location>
        <begin position="135"/>
        <end position="334"/>
    </location>
</feature>
<evidence type="ECO:0000259" key="19">
    <source>
        <dbReference type="PROSITE" id="PS50873"/>
    </source>
</evidence>
<evidence type="ECO:0000256" key="11">
    <source>
        <dbReference type="ARBA" id="ARBA00023180"/>
    </source>
</evidence>
<feature type="binding site" description="axial binding residue" evidence="15">
    <location>
        <position position="207"/>
    </location>
    <ligand>
        <name>heme b</name>
        <dbReference type="ChEBI" id="CHEBI:60344"/>
    </ligand>
    <ligandPart>
        <name>Fe</name>
        <dbReference type="ChEBI" id="CHEBI:18248"/>
    </ligandPart>
</feature>
<dbReference type="PRINTS" id="PR00461">
    <property type="entry name" value="PLPEROXIDASE"/>
</dbReference>
<dbReference type="PRINTS" id="PR00458">
    <property type="entry name" value="PEROXIDASE"/>
</dbReference>
<dbReference type="EMBL" id="AP019872">
    <property type="protein sequence ID" value="BBN16792.1"/>
    <property type="molecule type" value="Genomic_DNA"/>
</dbReference>